<dbReference type="RefSeq" id="WP_347371976.1">
    <property type="nucleotide sequence ID" value="NZ_JBDOJC010000001.1"/>
</dbReference>
<proteinExistence type="predicted"/>
<accession>A0ABV0FLG5</accession>
<dbReference type="EMBL" id="JBDOJC010000001">
    <property type="protein sequence ID" value="MEO2219457.1"/>
    <property type="molecule type" value="Genomic_DNA"/>
</dbReference>
<evidence type="ECO:0008006" key="3">
    <source>
        <dbReference type="Google" id="ProtNLM"/>
    </source>
</evidence>
<name>A0ABV0FLG5_9NEIS</name>
<sequence length="100" mass="10665">MACPENHLPEEMMKSALRLAVLAALAGCSSPDTDATVTRDTAVYAAVNDARDKPAFTVKSGTACKVGETIYGKVDAYTEVICGDRKGWVLDAENLKATQR</sequence>
<dbReference type="Proteomes" id="UP001455709">
    <property type="component" value="Unassembled WGS sequence"/>
</dbReference>
<keyword evidence="2" id="KW-1185">Reference proteome</keyword>
<comment type="caution">
    <text evidence="1">The sequence shown here is derived from an EMBL/GenBank/DDBJ whole genome shotgun (WGS) entry which is preliminary data.</text>
</comment>
<protein>
    <recommendedName>
        <fullName evidence="3">Lipoprotein</fullName>
    </recommendedName>
</protein>
<evidence type="ECO:0000313" key="2">
    <source>
        <dbReference type="Proteomes" id="UP001455709"/>
    </source>
</evidence>
<gene>
    <name evidence="1" type="ORF">ABGV49_20590</name>
</gene>
<reference evidence="1 2" key="1">
    <citation type="submission" date="2024-05" db="EMBL/GenBank/DDBJ databases">
        <authorList>
            <person name="De Oliveira J.P."/>
            <person name="Noriler S.A."/>
            <person name="De Oliveira A.G."/>
            <person name="Sipoli D.S."/>
        </authorList>
    </citation>
    <scope>NUCLEOTIDE SEQUENCE [LARGE SCALE GENOMIC DNA]</scope>
    <source>
        <strain evidence="1 2">LABIM189</strain>
    </source>
</reference>
<organism evidence="1 2">
    <name type="scientific">Chromobacterium vaccinii</name>
    <dbReference type="NCBI Taxonomy" id="1108595"/>
    <lineage>
        <taxon>Bacteria</taxon>
        <taxon>Pseudomonadati</taxon>
        <taxon>Pseudomonadota</taxon>
        <taxon>Betaproteobacteria</taxon>
        <taxon>Neisseriales</taxon>
        <taxon>Chromobacteriaceae</taxon>
        <taxon>Chromobacterium</taxon>
    </lineage>
</organism>
<evidence type="ECO:0000313" key="1">
    <source>
        <dbReference type="EMBL" id="MEO2219457.1"/>
    </source>
</evidence>